<evidence type="ECO:0000256" key="7">
    <source>
        <dbReference type="SAM" id="Phobius"/>
    </source>
</evidence>
<dbReference type="GO" id="GO:0016705">
    <property type="term" value="F:oxidoreductase activity, acting on paired donors, with incorporation or reduction of molecular oxygen"/>
    <property type="evidence" value="ECO:0007669"/>
    <property type="project" value="InterPro"/>
</dbReference>
<organism evidence="8 9">
    <name type="scientific">Papaver nudicaule</name>
    <name type="common">Iceland poppy</name>
    <dbReference type="NCBI Taxonomy" id="74823"/>
    <lineage>
        <taxon>Eukaryota</taxon>
        <taxon>Viridiplantae</taxon>
        <taxon>Streptophyta</taxon>
        <taxon>Embryophyta</taxon>
        <taxon>Tracheophyta</taxon>
        <taxon>Spermatophyta</taxon>
        <taxon>Magnoliopsida</taxon>
        <taxon>Ranunculales</taxon>
        <taxon>Papaveraceae</taxon>
        <taxon>Papaveroideae</taxon>
        <taxon>Papaver</taxon>
    </lineage>
</organism>
<keyword evidence="7" id="KW-0472">Membrane</keyword>
<keyword evidence="5 6" id="KW-0349">Heme</keyword>
<evidence type="ECO:0000256" key="6">
    <source>
        <dbReference type="RuleBase" id="RU000461"/>
    </source>
</evidence>
<name>A0AA41V950_PAPNU</name>
<gene>
    <name evidence="8" type="ORF">MKW94_010416</name>
</gene>
<dbReference type="GO" id="GO:0005506">
    <property type="term" value="F:iron ion binding"/>
    <property type="evidence" value="ECO:0007669"/>
    <property type="project" value="InterPro"/>
</dbReference>
<dbReference type="CDD" id="cd11073">
    <property type="entry name" value="CYP76-like"/>
    <property type="match status" value="1"/>
</dbReference>
<dbReference type="FunFam" id="1.10.630.10:FF:000007">
    <property type="entry name" value="Cytochrome P450 76C4"/>
    <property type="match status" value="1"/>
</dbReference>
<keyword evidence="7" id="KW-1133">Transmembrane helix</keyword>
<evidence type="ECO:0000313" key="8">
    <source>
        <dbReference type="EMBL" id="MCL7029073.1"/>
    </source>
</evidence>
<dbReference type="SUPFAM" id="SSF48264">
    <property type="entry name" value="Cytochrome P450"/>
    <property type="match status" value="1"/>
</dbReference>
<proteinExistence type="inferred from homology"/>
<dbReference type="Proteomes" id="UP001177140">
    <property type="component" value="Unassembled WGS sequence"/>
</dbReference>
<feature type="binding site" description="axial binding residue" evidence="5">
    <location>
        <position position="454"/>
    </location>
    <ligand>
        <name>heme</name>
        <dbReference type="ChEBI" id="CHEBI:30413"/>
    </ligand>
    <ligandPart>
        <name>Fe</name>
        <dbReference type="ChEBI" id="CHEBI:18248"/>
    </ligandPart>
</feature>
<evidence type="ECO:0000256" key="3">
    <source>
        <dbReference type="ARBA" id="ARBA00023002"/>
    </source>
</evidence>
<dbReference type="GO" id="GO:0004497">
    <property type="term" value="F:monooxygenase activity"/>
    <property type="evidence" value="ECO:0007669"/>
    <property type="project" value="UniProtKB-KW"/>
</dbReference>
<keyword evidence="6" id="KW-0503">Monooxygenase</keyword>
<dbReference type="AlphaFoldDB" id="A0AA41V950"/>
<evidence type="ECO:0008006" key="10">
    <source>
        <dbReference type="Google" id="ProtNLM"/>
    </source>
</evidence>
<comment type="cofactor">
    <cofactor evidence="5">
        <name>heme</name>
        <dbReference type="ChEBI" id="CHEBI:30413"/>
    </cofactor>
</comment>
<sequence>MTVLGLPRTYITFGTIAGVLIVFLVFFRSILFKSRLPPGPQGFPLIGNVLDLGFKPHEKLSLLKLRYGPLIWLRLGSINTVVISSARAASEMFKHHDTSFCDRHVISTLMHDDSLHKGSIGLSDYGPYWKMIRRLCATELFCKRRLENGMAMRRLCVDQLIGWISDEAKSNPGTAIEITRFAFAANFNLTGNLVLSKEDLADPKSAVVNNFFNLTSEIMEIIAKPNISDYFPFLSWLDLQGLRKKTIKLSKMLAAITNGFVEERLQMRMSNCYHPANNCPDFLDVLIQFEGNGKDEPAKLSVKQIQTLMVEFFMAANEAISITVEWALSELLRNPEMMITLKSEITEVVGRGEKFVEEHIQQLPYLNAIIKETLRIHPPGAFTIPRKVRNDMEVMGYSIPKGTMVLVNIWGIGRDPDHWDDPNTFRPERFMGTEIDYRGRHFEYIPFGAGRRICPGLPLAQQMVQLMLGSLLQAFEWKLEEGLDPEKLDMSDKVRFSLRRAIPLKVVATPIN</sequence>
<evidence type="ECO:0000256" key="5">
    <source>
        <dbReference type="PIRSR" id="PIRSR602401-1"/>
    </source>
</evidence>
<accession>A0AA41V950</accession>
<comment type="caution">
    <text evidence="8">The sequence shown here is derived from an EMBL/GenBank/DDBJ whole genome shotgun (WGS) entry which is preliminary data.</text>
</comment>
<dbReference type="EMBL" id="JAJJMA010086506">
    <property type="protein sequence ID" value="MCL7029073.1"/>
    <property type="molecule type" value="Genomic_DNA"/>
</dbReference>
<dbReference type="Gene3D" id="1.10.630.10">
    <property type="entry name" value="Cytochrome P450"/>
    <property type="match status" value="1"/>
</dbReference>
<dbReference type="PANTHER" id="PTHR47950">
    <property type="entry name" value="CYTOCHROME P450, FAMILY 76, SUBFAMILY C, POLYPEPTIDE 5-RELATED"/>
    <property type="match status" value="1"/>
</dbReference>
<dbReference type="InterPro" id="IPR001128">
    <property type="entry name" value="Cyt_P450"/>
</dbReference>
<evidence type="ECO:0000256" key="2">
    <source>
        <dbReference type="ARBA" id="ARBA00022723"/>
    </source>
</evidence>
<dbReference type="GO" id="GO:0033075">
    <property type="term" value="P:isoquinoline alkaloid biosynthetic process"/>
    <property type="evidence" value="ECO:0007669"/>
    <property type="project" value="UniProtKB-ARBA"/>
</dbReference>
<reference evidence="8" key="1">
    <citation type="submission" date="2022-03" db="EMBL/GenBank/DDBJ databases">
        <title>A functionally conserved STORR gene fusion in Papaver species that diverged 16.8 million years ago.</title>
        <authorList>
            <person name="Catania T."/>
        </authorList>
    </citation>
    <scope>NUCLEOTIDE SEQUENCE</scope>
    <source>
        <strain evidence="8">S-191538</strain>
    </source>
</reference>
<keyword evidence="9" id="KW-1185">Reference proteome</keyword>
<dbReference type="PANTHER" id="PTHR47950:SF14">
    <property type="entry name" value="CYTOCHROME P450 76A2-LIKE ISOFORM X1"/>
    <property type="match status" value="1"/>
</dbReference>
<dbReference type="InterPro" id="IPR036396">
    <property type="entry name" value="Cyt_P450_sf"/>
</dbReference>
<dbReference type="GO" id="GO:0020037">
    <property type="term" value="F:heme binding"/>
    <property type="evidence" value="ECO:0007669"/>
    <property type="project" value="InterPro"/>
</dbReference>
<dbReference type="Pfam" id="PF00067">
    <property type="entry name" value="p450"/>
    <property type="match status" value="1"/>
</dbReference>
<keyword evidence="4 5" id="KW-0408">Iron</keyword>
<dbReference type="InterPro" id="IPR017972">
    <property type="entry name" value="Cyt_P450_CS"/>
</dbReference>
<dbReference type="InterPro" id="IPR002401">
    <property type="entry name" value="Cyt_P450_E_grp-I"/>
</dbReference>
<protein>
    <recommendedName>
        <fullName evidence="10">Cytochrome P450</fullName>
    </recommendedName>
</protein>
<keyword evidence="3 6" id="KW-0560">Oxidoreductase</keyword>
<dbReference type="PRINTS" id="PR00463">
    <property type="entry name" value="EP450I"/>
</dbReference>
<evidence type="ECO:0000256" key="1">
    <source>
        <dbReference type="ARBA" id="ARBA00010617"/>
    </source>
</evidence>
<evidence type="ECO:0000313" key="9">
    <source>
        <dbReference type="Proteomes" id="UP001177140"/>
    </source>
</evidence>
<evidence type="ECO:0000256" key="4">
    <source>
        <dbReference type="ARBA" id="ARBA00023004"/>
    </source>
</evidence>
<feature type="transmembrane region" description="Helical" evidence="7">
    <location>
        <begin position="6"/>
        <end position="27"/>
    </location>
</feature>
<keyword evidence="2 5" id="KW-0479">Metal-binding</keyword>
<comment type="similarity">
    <text evidence="1 6">Belongs to the cytochrome P450 family.</text>
</comment>
<dbReference type="PROSITE" id="PS00086">
    <property type="entry name" value="CYTOCHROME_P450"/>
    <property type="match status" value="1"/>
</dbReference>
<dbReference type="PRINTS" id="PR00385">
    <property type="entry name" value="P450"/>
</dbReference>
<keyword evidence="7" id="KW-0812">Transmembrane</keyword>